<evidence type="ECO:0000313" key="1">
    <source>
        <dbReference type="EMBL" id="KAH7301664.1"/>
    </source>
</evidence>
<sequence length="35" mass="4351">MHDWENTRVWFLKYLGTIIVQELQMSFSKAWFDTE</sequence>
<protein>
    <submittedName>
        <fullName evidence="1">Uncharacterized protein</fullName>
    </submittedName>
</protein>
<organism evidence="1 2">
    <name type="scientific">Ceratopteris richardii</name>
    <name type="common">Triangle waterfern</name>
    <dbReference type="NCBI Taxonomy" id="49495"/>
    <lineage>
        <taxon>Eukaryota</taxon>
        <taxon>Viridiplantae</taxon>
        <taxon>Streptophyta</taxon>
        <taxon>Embryophyta</taxon>
        <taxon>Tracheophyta</taxon>
        <taxon>Polypodiopsida</taxon>
        <taxon>Polypodiidae</taxon>
        <taxon>Polypodiales</taxon>
        <taxon>Pteridineae</taxon>
        <taxon>Pteridaceae</taxon>
        <taxon>Parkerioideae</taxon>
        <taxon>Ceratopteris</taxon>
    </lineage>
</organism>
<name>A0A8T2S171_CERRI</name>
<gene>
    <name evidence="1" type="ORF">KP509_23G037300</name>
</gene>
<keyword evidence="2" id="KW-1185">Reference proteome</keyword>
<dbReference type="EMBL" id="CM035428">
    <property type="protein sequence ID" value="KAH7301664.1"/>
    <property type="molecule type" value="Genomic_DNA"/>
</dbReference>
<proteinExistence type="predicted"/>
<accession>A0A8T2S171</accession>
<dbReference type="Proteomes" id="UP000825935">
    <property type="component" value="Chromosome 23"/>
</dbReference>
<dbReference type="AlphaFoldDB" id="A0A8T2S171"/>
<comment type="caution">
    <text evidence="1">The sequence shown here is derived from an EMBL/GenBank/DDBJ whole genome shotgun (WGS) entry which is preliminary data.</text>
</comment>
<reference evidence="1 2" key="1">
    <citation type="submission" date="2021-08" db="EMBL/GenBank/DDBJ databases">
        <title>WGS assembly of Ceratopteris richardii.</title>
        <authorList>
            <person name="Marchant D.B."/>
            <person name="Chen G."/>
            <person name="Jenkins J."/>
            <person name="Shu S."/>
            <person name="Leebens-Mack J."/>
            <person name="Grimwood J."/>
            <person name="Schmutz J."/>
            <person name="Soltis P."/>
            <person name="Soltis D."/>
            <person name="Chen Z.-H."/>
        </authorList>
    </citation>
    <scope>NUCLEOTIDE SEQUENCE [LARGE SCALE GENOMIC DNA]</scope>
    <source>
        <strain evidence="1">Whitten #5841</strain>
        <tissue evidence="1">Leaf</tissue>
    </source>
</reference>
<evidence type="ECO:0000313" key="2">
    <source>
        <dbReference type="Proteomes" id="UP000825935"/>
    </source>
</evidence>